<proteinExistence type="inferred from homology"/>
<protein>
    <submittedName>
        <fullName evidence="3">ADP-ribose pyrophosphatase YjhB, NUDIX family</fullName>
    </submittedName>
</protein>
<dbReference type="Pfam" id="PF00293">
    <property type="entry name" value="NUDIX"/>
    <property type="match status" value="1"/>
</dbReference>
<dbReference type="PROSITE" id="PS51462">
    <property type="entry name" value="NUDIX"/>
    <property type="match status" value="1"/>
</dbReference>
<dbReference type="PANTHER" id="PTHR43736:SF1">
    <property type="entry name" value="DIHYDRONEOPTERIN TRIPHOSPHATE DIPHOSPHATASE"/>
    <property type="match status" value="1"/>
</dbReference>
<dbReference type="STRING" id="112413.SAMN05421854_110114"/>
<dbReference type="EMBL" id="FOWC01000010">
    <property type="protein sequence ID" value="SFQ28738.1"/>
    <property type="molecule type" value="Genomic_DNA"/>
</dbReference>
<dbReference type="InterPro" id="IPR000086">
    <property type="entry name" value="NUDIX_hydrolase_dom"/>
</dbReference>
<comment type="similarity">
    <text evidence="1">Belongs to the Nudix hydrolase family.</text>
</comment>
<evidence type="ECO:0000313" key="3">
    <source>
        <dbReference type="EMBL" id="SFQ28738.1"/>
    </source>
</evidence>
<feature type="domain" description="Nudix hydrolase" evidence="2">
    <location>
        <begin position="18"/>
        <end position="147"/>
    </location>
</feature>
<evidence type="ECO:0000313" key="4">
    <source>
        <dbReference type="Proteomes" id="UP000199137"/>
    </source>
</evidence>
<evidence type="ECO:0000256" key="1">
    <source>
        <dbReference type="ARBA" id="ARBA00005582"/>
    </source>
</evidence>
<accession>A0A1I5X9U0</accession>
<organism evidence="3 4">
    <name type="scientific">Amycolatopsis rubida</name>
    <dbReference type="NCBI Taxonomy" id="112413"/>
    <lineage>
        <taxon>Bacteria</taxon>
        <taxon>Bacillati</taxon>
        <taxon>Actinomycetota</taxon>
        <taxon>Actinomycetes</taxon>
        <taxon>Pseudonocardiales</taxon>
        <taxon>Pseudonocardiaceae</taxon>
        <taxon>Amycolatopsis</taxon>
    </lineage>
</organism>
<sequence>MNDTTVDSSLVEQPTGDPVDHAANLVVVTRDRRVLLAVRDRAPFVGLWGLPGGTCDMGEATDRVAVGRCREKTGVDMTGTPLVPVSSRDEGRDASRRFCTVSYAVLVDAPLPVEVGDAVREVAFVPVAEALARPMPWDHAAILREAFRALGLTVE</sequence>
<name>A0A1I5X9U0_9PSEU</name>
<reference evidence="3 4" key="1">
    <citation type="submission" date="2016-10" db="EMBL/GenBank/DDBJ databases">
        <authorList>
            <person name="de Groot N.N."/>
        </authorList>
    </citation>
    <scope>NUCLEOTIDE SEQUENCE [LARGE SCALE GENOMIC DNA]</scope>
    <source>
        <strain evidence="3 4">DSM 44637</strain>
    </source>
</reference>
<evidence type="ECO:0000259" key="2">
    <source>
        <dbReference type="PROSITE" id="PS51462"/>
    </source>
</evidence>
<gene>
    <name evidence="3" type="ORF">SAMN05421854_110114</name>
</gene>
<dbReference type="Proteomes" id="UP000199137">
    <property type="component" value="Unassembled WGS sequence"/>
</dbReference>
<dbReference type="PANTHER" id="PTHR43736">
    <property type="entry name" value="ADP-RIBOSE PYROPHOSPHATASE"/>
    <property type="match status" value="1"/>
</dbReference>
<dbReference type="Gene3D" id="3.90.79.10">
    <property type="entry name" value="Nucleoside Triphosphate Pyrophosphohydrolase"/>
    <property type="match status" value="1"/>
</dbReference>
<dbReference type="AlphaFoldDB" id="A0A1I5X9U0"/>
<dbReference type="InterPro" id="IPR015797">
    <property type="entry name" value="NUDIX_hydrolase-like_dom_sf"/>
</dbReference>
<dbReference type="RefSeq" id="WP_167545526.1">
    <property type="nucleotide sequence ID" value="NZ_FOWC01000010.1"/>
</dbReference>
<dbReference type="SUPFAM" id="SSF55811">
    <property type="entry name" value="Nudix"/>
    <property type="match status" value="1"/>
</dbReference>